<dbReference type="RefSeq" id="WP_074751169.1">
    <property type="nucleotide sequence ID" value="NZ_CP099987.1"/>
</dbReference>
<dbReference type="Proteomes" id="UP000181969">
    <property type="component" value="Unassembled WGS sequence"/>
</dbReference>
<dbReference type="Pfam" id="PF06279">
    <property type="entry name" value="DUF1033"/>
    <property type="match status" value="1"/>
</dbReference>
<gene>
    <name evidence="2" type="ORF">OF801_08485</name>
    <name evidence="1" type="ORF">SAMN05216438_10677</name>
</gene>
<reference evidence="2" key="2">
    <citation type="submission" date="2022-10" db="EMBL/GenBank/DDBJ databases">
        <title>Genome assembly of Lactococcus garvieae isolates from cricket gut.</title>
        <authorList>
            <person name="Luecke A.R."/>
            <person name="Brown A.M.V."/>
            <person name="Wakeman C.A."/>
        </authorList>
    </citation>
    <scope>NUCLEOTIDE SEQUENCE</scope>
    <source>
        <strain evidence="2">Alexii-11_2</strain>
    </source>
</reference>
<reference evidence="1 3" key="1">
    <citation type="submission" date="2016-10" db="EMBL/GenBank/DDBJ databases">
        <authorList>
            <person name="de Groot N.N."/>
        </authorList>
    </citation>
    <scope>NUCLEOTIDE SEQUENCE [LARGE SCALE GENOMIC DNA]</scope>
    <source>
        <strain evidence="1 3">M79</strain>
    </source>
</reference>
<evidence type="ECO:0000313" key="2">
    <source>
        <dbReference type="EMBL" id="UYT09992.1"/>
    </source>
</evidence>
<dbReference type="EMBL" id="FOTJ01000006">
    <property type="protein sequence ID" value="SFL36009.1"/>
    <property type="molecule type" value="Genomic_DNA"/>
</dbReference>
<name>A0A1I4H1A8_9LACT</name>
<dbReference type="OrthoDB" id="2389779at2"/>
<organism evidence="1 3">
    <name type="scientific">Lactococcus garvieae</name>
    <dbReference type="NCBI Taxonomy" id="1363"/>
    <lineage>
        <taxon>Bacteria</taxon>
        <taxon>Bacillati</taxon>
        <taxon>Bacillota</taxon>
        <taxon>Bacilli</taxon>
        <taxon>Lactobacillales</taxon>
        <taxon>Streptococcaceae</taxon>
        <taxon>Lactococcus</taxon>
    </lineage>
</organism>
<evidence type="ECO:0000313" key="1">
    <source>
        <dbReference type="EMBL" id="SFL36009.1"/>
    </source>
</evidence>
<dbReference type="AlphaFoldDB" id="A0A1I4H1A8"/>
<dbReference type="EMBL" id="CP109635">
    <property type="protein sequence ID" value="UYT09992.1"/>
    <property type="molecule type" value="Genomic_DNA"/>
</dbReference>
<sequence length="123" mass="15133">MYRVITMSGYDEPWWFFEDWQKDIQSVDEYEDFYQALKKYKSEWLKMAKSYKEFKSQDDLLAAFWRSGDEIWCEECAGYLQRYQSLMLLEDWHVLPVEKKRWAYGKSSGDLPPKFCNKFWDKK</sequence>
<accession>A0A1I4H1A8</accession>
<protein>
    <submittedName>
        <fullName evidence="2">DUF1033 family protein</fullName>
    </submittedName>
</protein>
<evidence type="ECO:0000313" key="3">
    <source>
        <dbReference type="Proteomes" id="UP000181969"/>
    </source>
</evidence>
<dbReference type="Proteomes" id="UP001164042">
    <property type="component" value="Chromosome"/>
</dbReference>
<proteinExistence type="predicted"/>
<dbReference type="InterPro" id="IPR010434">
    <property type="entry name" value="DUF1033"/>
</dbReference>